<dbReference type="GO" id="GO:0005737">
    <property type="term" value="C:cytoplasm"/>
    <property type="evidence" value="ECO:0007669"/>
    <property type="project" value="TreeGrafter"/>
</dbReference>
<dbReference type="GO" id="GO:0031177">
    <property type="term" value="F:phosphopantetheine binding"/>
    <property type="evidence" value="ECO:0007669"/>
    <property type="project" value="TreeGrafter"/>
</dbReference>
<dbReference type="GO" id="GO:0043041">
    <property type="term" value="P:amino acid activation for nonribosomal peptide biosynthetic process"/>
    <property type="evidence" value="ECO:0007669"/>
    <property type="project" value="TreeGrafter"/>
</dbReference>
<dbReference type="Gene3D" id="3.30.559.10">
    <property type="entry name" value="Chloramphenicol acetyltransferase-like domain"/>
    <property type="match status" value="1"/>
</dbReference>
<evidence type="ECO:0000313" key="3">
    <source>
        <dbReference type="Proteomes" id="UP000237830"/>
    </source>
</evidence>
<dbReference type="Proteomes" id="UP000237830">
    <property type="component" value="Chromosome"/>
</dbReference>
<dbReference type="AlphaFoldDB" id="A0A2L1JDJ3"/>
<dbReference type="Pfam" id="PF00668">
    <property type="entry name" value="Condensation"/>
    <property type="match status" value="1"/>
</dbReference>
<dbReference type="PANTHER" id="PTHR45527:SF1">
    <property type="entry name" value="FATTY ACID SYNTHASE"/>
    <property type="match status" value="1"/>
</dbReference>
<name>A0A2L1JDJ3_9PSED</name>
<dbReference type="InterPro" id="IPR023213">
    <property type="entry name" value="CAT-like_dom_sf"/>
</dbReference>
<dbReference type="EMBL" id="CP025494">
    <property type="protein sequence ID" value="AVE06528.1"/>
    <property type="molecule type" value="Genomic_DNA"/>
</dbReference>
<proteinExistence type="predicted"/>
<dbReference type="SUPFAM" id="SSF52777">
    <property type="entry name" value="CoA-dependent acyltransferases"/>
    <property type="match status" value="2"/>
</dbReference>
<evidence type="ECO:0000259" key="1">
    <source>
        <dbReference type="Pfam" id="PF00668"/>
    </source>
</evidence>
<dbReference type="InterPro" id="IPR001242">
    <property type="entry name" value="Condensation_dom"/>
</dbReference>
<accession>A0A2L1JDJ3</accession>
<protein>
    <submittedName>
        <fullName evidence="2">Non-ribosomal peptide synthase</fullName>
    </submittedName>
</protein>
<feature type="domain" description="Condensation" evidence="1">
    <location>
        <begin position="27"/>
        <end position="405"/>
    </location>
</feature>
<dbReference type="Gene3D" id="3.30.559.30">
    <property type="entry name" value="Nonribosomal peptide synthetase, condensation domain"/>
    <property type="match status" value="1"/>
</dbReference>
<reference evidence="2 3" key="1">
    <citation type="submission" date="2017-12" db="EMBL/GenBank/DDBJ databases">
        <title>Genome sequence of Pseudomonas palleroniana MAB3.</title>
        <authorList>
            <person name="Nascimento F.X."/>
        </authorList>
    </citation>
    <scope>NUCLEOTIDE SEQUENCE [LARGE SCALE GENOMIC DNA]</scope>
    <source>
        <strain evidence="2 3">MAB3</strain>
    </source>
</reference>
<gene>
    <name evidence="2" type="ORF">CYL20_18880</name>
</gene>
<dbReference type="RefSeq" id="WP_104995196.1">
    <property type="nucleotide sequence ID" value="NZ_CP025494.1"/>
</dbReference>
<evidence type="ECO:0000313" key="2">
    <source>
        <dbReference type="EMBL" id="AVE06528.1"/>
    </source>
</evidence>
<sequence length="423" mass="46632">MHQNYLIPPFKGPLTTLSSVAGLREKWTGAMLDQTGRAYCGALRLDFSAECDQPQVFDAVAHTLARHPILAARFELEQEHLIGRAPTEQALRQALREQLGQVQATLSDQDFLAYRARHAGEPGLRIASAVDAAGLHVWIGFWIYTCDGASIDLLIDDITRYYRGLPPVSCTEWNDYCQALHLPEQPVSTAQQLEIYPGTGPYGLDAVRSKNTIGKGRMQSLKFTAPIARSLVSDYAKTLRVTPFALLLAIYQRAISAVSGVSTVVTGVPFANRPDATAQTVVGPLSNTVPVSTRHEPDEPLATVVKRVQRAVINAATRQHIEPAALYPEGMSTRTAGFELPFPQLFNAWNSRSEGSRIDLGDNQWMSLQLLPNDTCRVAFEITLDEHNELISGRIDMDADSYGEHAEQVIEQMIRDLQSIPNA</sequence>
<dbReference type="GO" id="GO:0044550">
    <property type="term" value="P:secondary metabolite biosynthetic process"/>
    <property type="evidence" value="ECO:0007669"/>
    <property type="project" value="TreeGrafter"/>
</dbReference>
<dbReference type="PANTHER" id="PTHR45527">
    <property type="entry name" value="NONRIBOSOMAL PEPTIDE SYNTHETASE"/>
    <property type="match status" value="1"/>
</dbReference>
<organism evidence="2 3">
    <name type="scientific">Pseudomonas palleroniana</name>
    <dbReference type="NCBI Taxonomy" id="191390"/>
    <lineage>
        <taxon>Bacteria</taxon>
        <taxon>Pseudomonadati</taxon>
        <taxon>Pseudomonadota</taxon>
        <taxon>Gammaproteobacteria</taxon>
        <taxon>Pseudomonadales</taxon>
        <taxon>Pseudomonadaceae</taxon>
        <taxon>Pseudomonas</taxon>
    </lineage>
</organism>
<dbReference type="GO" id="GO:0003824">
    <property type="term" value="F:catalytic activity"/>
    <property type="evidence" value="ECO:0007669"/>
    <property type="project" value="InterPro"/>
</dbReference>